<evidence type="ECO:0000259" key="5">
    <source>
        <dbReference type="Pfam" id="PF03561"/>
    </source>
</evidence>
<feature type="domain" description="Allantoicase" evidence="5">
    <location>
        <begin position="79"/>
        <end position="240"/>
    </location>
</feature>
<dbReference type="AlphaFoldDB" id="A0A7J8FDN4"/>
<evidence type="ECO:0000256" key="1">
    <source>
        <dbReference type="ARBA" id="ARBA00003893"/>
    </source>
</evidence>
<dbReference type="GO" id="GO:0000256">
    <property type="term" value="P:allantoin catabolic process"/>
    <property type="evidence" value="ECO:0007669"/>
    <property type="project" value="InterPro"/>
</dbReference>
<keyword evidence="7" id="KW-1185">Reference proteome</keyword>
<gene>
    <name evidence="6" type="ORF">HJG63_000596</name>
</gene>
<dbReference type="PANTHER" id="PTHR12045">
    <property type="entry name" value="ALLANTOICASE"/>
    <property type="match status" value="1"/>
</dbReference>
<dbReference type="SUPFAM" id="SSF49785">
    <property type="entry name" value="Galactose-binding domain-like"/>
    <property type="match status" value="2"/>
</dbReference>
<dbReference type="EMBL" id="JACASE010000007">
    <property type="protein sequence ID" value="KAF6445838.1"/>
    <property type="molecule type" value="Genomic_DNA"/>
</dbReference>
<evidence type="ECO:0000313" key="7">
    <source>
        <dbReference type="Proteomes" id="UP000593571"/>
    </source>
</evidence>
<evidence type="ECO:0000256" key="2">
    <source>
        <dbReference type="ARBA" id="ARBA00009242"/>
    </source>
</evidence>
<organism evidence="6 7">
    <name type="scientific">Rousettus aegyptiacus</name>
    <name type="common">Egyptian fruit bat</name>
    <name type="synonym">Pteropus aegyptiacus</name>
    <dbReference type="NCBI Taxonomy" id="9407"/>
    <lineage>
        <taxon>Eukaryota</taxon>
        <taxon>Metazoa</taxon>
        <taxon>Chordata</taxon>
        <taxon>Craniata</taxon>
        <taxon>Vertebrata</taxon>
        <taxon>Euteleostomi</taxon>
        <taxon>Mammalia</taxon>
        <taxon>Eutheria</taxon>
        <taxon>Laurasiatheria</taxon>
        <taxon>Chiroptera</taxon>
        <taxon>Yinpterochiroptera</taxon>
        <taxon>Pteropodoidea</taxon>
        <taxon>Pteropodidae</taxon>
        <taxon>Rousettinae</taxon>
        <taxon>Rousettus</taxon>
    </lineage>
</organism>
<dbReference type="FunFam" id="2.60.120.260:FF:000077">
    <property type="entry name" value="Probable allantoicase"/>
    <property type="match status" value="1"/>
</dbReference>
<sequence>MVDSPREGRLARSPDFIQLVDMASESVGGKVLFATDDFFAPAENLIKSDSPSFKEQEYTEFGKWMDGWETRRRRTPGTGACVGFSNAHFGHPNKMIGVGQPRSAADGWETARKLDRPPTIENDENGILLDSGCEWAVFRLAHPGVITQIEVNTEHFKGNYPDSCKVDGCILTTQEEEDMIKQKWDLLGHKWKPLLPVTKLSPNKNHVFDSLTLELQDVVTHARLTISPDGGLGRLRLKGFPSSICLLRPREKPMMRFSVKAGFRANL</sequence>
<evidence type="ECO:0000256" key="4">
    <source>
        <dbReference type="ARBA" id="ARBA00031078"/>
    </source>
</evidence>
<evidence type="ECO:0000313" key="6">
    <source>
        <dbReference type="EMBL" id="KAF6445838.1"/>
    </source>
</evidence>
<name>A0A7J8FDN4_ROUAE</name>
<accession>A0A7J8FDN4</accession>
<dbReference type="Proteomes" id="UP000593571">
    <property type="component" value="Unassembled WGS sequence"/>
</dbReference>
<dbReference type="GO" id="GO:0004037">
    <property type="term" value="F:allantoicase activity"/>
    <property type="evidence" value="ECO:0007669"/>
    <property type="project" value="InterPro"/>
</dbReference>
<reference evidence="6 7" key="1">
    <citation type="journal article" date="2020" name="Nature">
        <title>Six reference-quality genomes reveal evolution of bat adaptations.</title>
        <authorList>
            <person name="Jebb D."/>
            <person name="Huang Z."/>
            <person name="Pippel M."/>
            <person name="Hughes G.M."/>
            <person name="Lavrichenko K."/>
            <person name="Devanna P."/>
            <person name="Winkler S."/>
            <person name="Jermiin L.S."/>
            <person name="Skirmuntt E.C."/>
            <person name="Katzourakis A."/>
            <person name="Burkitt-Gray L."/>
            <person name="Ray D.A."/>
            <person name="Sullivan K.A.M."/>
            <person name="Roscito J.G."/>
            <person name="Kirilenko B.M."/>
            <person name="Davalos L.M."/>
            <person name="Corthals A.P."/>
            <person name="Power M.L."/>
            <person name="Jones G."/>
            <person name="Ransome R.D."/>
            <person name="Dechmann D.K.N."/>
            <person name="Locatelli A.G."/>
            <person name="Puechmaille S.J."/>
            <person name="Fedrigo O."/>
            <person name="Jarvis E.D."/>
            <person name="Hiller M."/>
            <person name="Vernes S.C."/>
            <person name="Myers E.W."/>
            <person name="Teeling E.C."/>
        </authorList>
    </citation>
    <scope>NUCLEOTIDE SEQUENCE [LARGE SCALE GENOMIC DNA]</scope>
    <source>
        <strain evidence="6">MRouAeg1</strain>
        <tissue evidence="6">Muscle</tissue>
    </source>
</reference>
<dbReference type="InterPro" id="IPR008979">
    <property type="entry name" value="Galactose-bd-like_sf"/>
</dbReference>
<proteinExistence type="inferred from homology"/>
<evidence type="ECO:0000256" key="3">
    <source>
        <dbReference type="ARBA" id="ARBA00029559"/>
    </source>
</evidence>
<dbReference type="InterPro" id="IPR005164">
    <property type="entry name" value="Allantoicase"/>
</dbReference>
<dbReference type="Pfam" id="PF03561">
    <property type="entry name" value="Allantoicase"/>
    <property type="match status" value="1"/>
</dbReference>
<dbReference type="Gene3D" id="2.60.120.260">
    <property type="entry name" value="Galactose-binding domain-like"/>
    <property type="match status" value="2"/>
</dbReference>
<comment type="caution">
    <text evidence="6">The sequence shown here is derived from an EMBL/GenBank/DDBJ whole genome shotgun (WGS) entry which is preliminary data.</text>
</comment>
<dbReference type="PANTHER" id="PTHR12045:SF3">
    <property type="entry name" value="INACTIVE ALLANTOICASE-RELATED"/>
    <property type="match status" value="1"/>
</dbReference>
<protein>
    <recommendedName>
        <fullName evidence="3">Probable inactive allantoicase</fullName>
    </recommendedName>
    <alternativeName>
        <fullName evidence="4">Allantoate amidinohydrolase</fullName>
    </alternativeName>
</protein>
<comment type="similarity">
    <text evidence="2">Belongs to the allantoicase family.</text>
</comment>
<dbReference type="InterPro" id="IPR015908">
    <property type="entry name" value="Allantoicase_dom"/>
</dbReference>
<comment type="function">
    <text evidence="1">The function of this enzyme is unclear as allantoicase activity is not known to exist in mammals.</text>
</comment>